<reference evidence="14 15" key="1">
    <citation type="submission" date="2024-02" db="EMBL/GenBank/DDBJ databases">
        <authorList>
            <person name="Chen Y."/>
            <person name="Shah S."/>
            <person name="Dougan E. K."/>
            <person name="Thang M."/>
            <person name="Chan C."/>
        </authorList>
    </citation>
    <scope>NUCLEOTIDE SEQUENCE [LARGE SCALE GENOMIC DNA]</scope>
</reference>
<feature type="domain" description="TRPM-like" evidence="13">
    <location>
        <begin position="543"/>
        <end position="728"/>
    </location>
</feature>
<keyword evidence="8" id="KW-0175">Coiled coil</keyword>
<feature type="transmembrane region" description="Helical" evidence="10">
    <location>
        <begin position="813"/>
        <end position="833"/>
    </location>
</feature>
<feature type="region of interest" description="Disordered" evidence="9">
    <location>
        <begin position="1159"/>
        <end position="1205"/>
    </location>
</feature>
<name>A0ABP0RVA3_9DINO</name>
<comment type="caution">
    <text evidence="14">The sequence shown here is derived from an EMBL/GenBank/DDBJ whole genome shotgun (WGS) entry which is preliminary data.</text>
</comment>
<evidence type="ECO:0000256" key="5">
    <source>
        <dbReference type="ARBA" id="ARBA00023065"/>
    </source>
</evidence>
<evidence type="ECO:0000256" key="2">
    <source>
        <dbReference type="ARBA" id="ARBA00022448"/>
    </source>
</evidence>
<dbReference type="Pfam" id="PF25508">
    <property type="entry name" value="TRPM2"/>
    <property type="match status" value="1"/>
</dbReference>
<feature type="coiled-coil region" evidence="8">
    <location>
        <begin position="1116"/>
        <end position="1143"/>
    </location>
</feature>
<keyword evidence="6 10" id="KW-0472">Membrane</keyword>
<feature type="transmembrane region" description="Helical" evidence="10">
    <location>
        <begin position="928"/>
        <end position="948"/>
    </location>
</feature>
<evidence type="ECO:0000259" key="12">
    <source>
        <dbReference type="Pfam" id="PF18139"/>
    </source>
</evidence>
<dbReference type="EMBL" id="CAXAMN010026628">
    <property type="protein sequence ID" value="CAK9104553.1"/>
    <property type="molecule type" value="Genomic_DNA"/>
</dbReference>
<dbReference type="Pfam" id="PF18139">
    <property type="entry name" value="LSDAT_euk"/>
    <property type="match status" value="1"/>
</dbReference>
<dbReference type="InterPro" id="IPR005821">
    <property type="entry name" value="Ion_trans_dom"/>
</dbReference>
<feature type="transmembrane region" description="Helical" evidence="10">
    <location>
        <begin position="853"/>
        <end position="873"/>
    </location>
</feature>
<dbReference type="InterPro" id="IPR057366">
    <property type="entry name" value="TRPM-like"/>
</dbReference>
<keyword evidence="15" id="KW-1185">Reference proteome</keyword>
<comment type="subcellular location">
    <subcellularLocation>
        <location evidence="1">Membrane</location>
        <topology evidence="1">Multi-pass membrane protein</topology>
    </subcellularLocation>
</comment>
<organism evidence="14 15">
    <name type="scientific">Durusdinium trenchii</name>
    <dbReference type="NCBI Taxonomy" id="1381693"/>
    <lineage>
        <taxon>Eukaryota</taxon>
        <taxon>Sar</taxon>
        <taxon>Alveolata</taxon>
        <taxon>Dinophyceae</taxon>
        <taxon>Suessiales</taxon>
        <taxon>Symbiodiniaceae</taxon>
        <taxon>Durusdinium</taxon>
    </lineage>
</organism>
<feature type="domain" description="Ion transport" evidence="11">
    <location>
        <begin position="812"/>
        <end position="1020"/>
    </location>
</feature>
<evidence type="ECO:0000256" key="3">
    <source>
        <dbReference type="ARBA" id="ARBA00022692"/>
    </source>
</evidence>
<accession>A0ABP0RVA3</accession>
<evidence type="ECO:0000256" key="10">
    <source>
        <dbReference type="SAM" id="Phobius"/>
    </source>
</evidence>
<dbReference type="Pfam" id="PF00520">
    <property type="entry name" value="Ion_trans"/>
    <property type="match status" value="1"/>
</dbReference>
<protein>
    <recommendedName>
        <fullName evidence="16">Transient receptor potential cation channel subfamily M member 2</fullName>
    </recommendedName>
</protein>
<proteinExistence type="predicted"/>
<feature type="transmembrane region" description="Helical" evidence="10">
    <location>
        <begin position="901"/>
        <end position="921"/>
    </location>
</feature>
<dbReference type="InterPro" id="IPR041491">
    <property type="entry name" value="TRPM_SLOG"/>
</dbReference>
<keyword evidence="4 10" id="KW-1133">Transmembrane helix</keyword>
<evidence type="ECO:0000256" key="6">
    <source>
        <dbReference type="ARBA" id="ARBA00023136"/>
    </source>
</evidence>
<feature type="transmembrane region" description="Helical" evidence="10">
    <location>
        <begin position="987"/>
        <end position="1009"/>
    </location>
</feature>
<dbReference type="Proteomes" id="UP001642484">
    <property type="component" value="Unassembled WGS sequence"/>
</dbReference>
<keyword evidence="7" id="KW-0407">Ion channel</keyword>
<dbReference type="PANTHER" id="PTHR13800:SF12">
    <property type="entry name" value="TRANSIENT RECEPTOR POTENTIAL CATION CHANNEL SUBFAMILY M MEMBER-LIKE 2"/>
    <property type="match status" value="1"/>
</dbReference>
<evidence type="ECO:0000259" key="11">
    <source>
        <dbReference type="Pfam" id="PF00520"/>
    </source>
</evidence>
<dbReference type="PANTHER" id="PTHR13800">
    <property type="entry name" value="TRANSIENT RECEPTOR POTENTIAL CATION CHANNEL, SUBFAMILY M, MEMBER 6"/>
    <property type="match status" value="1"/>
</dbReference>
<evidence type="ECO:0008006" key="16">
    <source>
        <dbReference type="Google" id="ProtNLM"/>
    </source>
</evidence>
<keyword evidence="3 10" id="KW-0812">Transmembrane</keyword>
<feature type="domain" description="TRPM SLOG" evidence="12">
    <location>
        <begin position="150"/>
        <end position="393"/>
    </location>
</feature>
<gene>
    <name evidence="14" type="ORF">CCMP2556_LOCUS49007</name>
</gene>
<evidence type="ECO:0000256" key="1">
    <source>
        <dbReference type="ARBA" id="ARBA00004141"/>
    </source>
</evidence>
<dbReference type="InterPro" id="IPR050927">
    <property type="entry name" value="TRPM"/>
</dbReference>
<keyword evidence="5" id="KW-0406">Ion transport</keyword>
<keyword evidence="2" id="KW-0813">Transport</keyword>
<evidence type="ECO:0000313" key="15">
    <source>
        <dbReference type="Proteomes" id="UP001642484"/>
    </source>
</evidence>
<evidence type="ECO:0000256" key="7">
    <source>
        <dbReference type="ARBA" id="ARBA00023303"/>
    </source>
</evidence>
<evidence type="ECO:0000256" key="9">
    <source>
        <dbReference type="SAM" id="MobiDB-lite"/>
    </source>
</evidence>
<evidence type="ECO:0000256" key="8">
    <source>
        <dbReference type="SAM" id="Coils"/>
    </source>
</evidence>
<evidence type="ECO:0000256" key="4">
    <source>
        <dbReference type="ARBA" id="ARBA00022989"/>
    </source>
</evidence>
<sequence length="1205" mass="134286">MWTGTSWQCRRLRAVFCCDGSMLSANSDEILQMSDEEDARAPLDKTDRRRISFGLAMSQWLVVTHSPHCSASTDGPTCIKPCSSEPLGRGRLRKAVGSVIFSNYWRPVARSEDAGNLLNHDHQEHEVTLRPPQRSNWAAAEIAFDGGTSPYCLISHSSHPEDLFDCVILPEWGLRTPNLILSIMGGAGNMKPSEKFDIVCFSKGLVEAATRTCAWVITGGTASGVMDIVGKAMQKHDKQRQVPCIGISPFGALTSKWRGLLEKQTEDTPIKQMKVDAAEAQSQSPEKEGKITLAALQDNHSHFIICDNGEVGSKTFGSEIPFRTRFEDYVAKGSMPGSTKAPVPRVMILVNGGKISLDSLVQAIRTGCPLVVCQGTGRIADVICSILDVTKNRPDSDSESSTPSVGEDEEFALLLQSAVKEFMGNEPLTQEDVANAREIVSSGKVEIYSINDRLEDVILRAVLGNSRSLTSPVSNHTGVWQQLALAVQWGCKDYYDDLGRRLIQDKGGHEHGGPQEAIRLIFQELVAFGWRNNKGDAKTFKRQRKAAKTPINVVKNVRENTGPLVAWLLQHFLKQMDQFEVSEHTFGATTGKIHWNRLGQQESWKSLEGLLLWSIEQEAPSSLLEIIWSYMEDPVHAALVAASVFRDTAEREHGFASYHDCLAKKELDDAADRFERLAVLVVEDLALTGKGVDYLFQESMRWQVSGQGGQGRTCFKLAHELGCKMFVSATFYRLAVDLYWITPVPFHITKDKLDTKEVSWWALLSLLWNFQIGGFTLWEFLSIPSSQAWTHGISRSVFVGLYSYAVFKRLLTFGGISTVEVLLFFWGFGFGLVEINQLHSMGFQAYIHDFWNFLDALHITVLLGALVLGVALADKNEDINEVEHILEITHAMNLLPCWIRVLQILQLSEYFGTLLITIFGMAKDALKFFILVVIFCFGFSCAITPILFPNGLERDEQGLTWAFWTIVGNLDDKALNKLSSLESGTRFIAVVLVYTLALVCNVLLVNLLIAVMNSTYEKNQAVSQTQWAYNRVEAVLEFDHESILPPPLNLLGLLKTPFFSFFWPFFFKRSRADSIEEEAALAGDGRVDVSVTRRDLKDAQQRAFKAITYEEDRGESAMLRAELAELRLRNTQLDQRNKDLEALAANFLLERNAAVVVSPETPFNHPPSPQPGSGAARKNRRLPTGPLTYSVLTSGDKSPIRSRAP</sequence>
<evidence type="ECO:0000259" key="13">
    <source>
        <dbReference type="Pfam" id="PF25508"/>
    </source>
</evidence>
<evidence type="ECO:0000313" key="14">
    <source>
        <dbReference type="EMBL" id="CAK9104553.1"/>
    </source>
</evidence>